<gene>
    <name evidence="2" type="ORF">HPLM_LOCUS11195</name>
</gene>
<reference evidence="2 3" key="2">
    <citation type="submission" date="2018-11" db="EMBL/GenBank/DDBJ databases">
        <authorList>
            <consortium name="Pathogen Informatics"/>
        </authorList>
    </citation>
    <scope>NUCLEOTIDE SEQUENCE [LARGE SCALE GENOMIC DNA]</scope>
    <source>
        <strain evidence="2 3">MHpl1</strain>
    </source>
</reference>
<sequence>MKKEQVSSHVVRAAVNRRVGSSITTLASDQIHSDLSQVPEARIRGDSSNLSNARSFATRSSCQSKYFPDWNYTSTVCTASFIANYTHMQRNYGKLKKFYYGAENIMRFVISTVDDQTIERVAAALRNPKEASDLIIADVFRNGYIIAVIAVCLFISFITLVACILQSTLHLFGGSKVRKRLSFKN</sequence>
<keyword evidence="3" id="KW-1185">Reference proteome</keyword>
<evidence type="ECO:0000313" key="3">
    <source>
        <dbReference type="Proteomes" id="UP000268014"/>
    </source>
</evidence>
<accession>A0A0N4WJK8</accession>
<dbReference type="Proteomes" id="UP000268014">
    <property type="component" value="Unassembled WGS sequence"/>
</dbReference>
<proteinExistence type="predicted"/>
<organism evidence="4">
    <name type="scientific">Haemonchus placei</name>
    <name type="common">Barber's pole worm</name>
    <dbReference type="NCBI Taxonomy" id="6290"/>
    <lineage>
        <taxon>Eukaryota</taxon>
        <taxon>Metazoa</taxon>
        <taxon>Ecdysozoa</taxon>
        <taxon>Nematoda</taxon>
        <taxon>Chromadorea</taxon>
        <taxon>Rhabditida</taxon>
        <taxon>Rhabditina</taxon>
        <taxon>Rhabditomorpha</taxon>
        <taxon>Strongyloidea</taxon>
        <taxon>Trichostrongylidae</taxon>
        <taxon>Haemonchus</taxon>
    </lineage>
</organism>
<keyword evidence="1" id="KW-1133">Transmembrane helix</keyword>
<keyword evidence="1" id="KW-0472">Membrane</keyword>
<evidence type="ECO:0000313" key="4">
    <source>
        <dbReference type="WBParaSite" id="HPLM_0001120301-mRNA-1"/>
    </source>
</evidence>
<evidence type="ECO:0000313" key="2">
    <source>
        <dbReference type="EMBL" id="VDO42201.1"/>
    </source>
</evidence>
<keyword evidence="1" id="KW-0812">Transmembrane</keyword>
<name>A0A0N4WJK8_HAEPC</name>
<feature type="transmembrane region" description="Helical" evidence="1">
    <location>
        <begin position="144"/>
        <end position="172"/>
    </location>
</feature>
<protein>
    <submittedName>
        <fullName evidence="4">ABC transmembrane type-1 domain-containing protein</fullName>
    </submittedName>
</protein>
<dbReference type="AlphaFoldDB" id="A0A0N4WJK8"/>
<dbReference type="EMBL" id="UZAF01017492">
    <property type="protein sequence ID" value="VDO42201.1"/>
    <property type="molecule type" value="Genomic_DNA"/>
</dbReference>
<dbReference type="WBParaSite" id="HPLM_0001120301-mRNA-1">
    <property type="protein sequence ID" value="HPLM_0001120301-mRNA-1"/>
    <property type="gene ID" value="HPLM_0001120301"/>
</dbReference>
<evidence type="ECO:0000256" key="1">
    <source>
        <dbReference type="SAM" id="Phobius"/>
    </source>
</evidence>
<reference evidence="4" key="1">
    <citation type="submission" date="2017-02" db="UniProtKB">
        <authorList>
            <consortium name="WormBaseParasite"/>
        </authorList>
    </citation>
    <scope>IDENTIFICATION</scope>
</reference>